<dbReference type="RefSeq" id="WP_204117920.1">
    <property type="nucleotide sequence ID" value="NZ_BOLV01000001.1"/>
</dbReference>
<dbReference type="SUPFAM" id="SSF56784">
    <property type="entry name" value="HAD-like"/>
    <property type="match status" value="1"/>
</dbReference>
<comment type="caution">
    <text evidence="1">The sequence shown here is derived from an EMBL/GenBank/DDBJ whole genome shotgun (WGS) entry which is preliminary data.</text>
</comment>
<accession>A0ABW4BGJ6</accession>
<evidence type="ECO:0000313" key="1">
    <source>
        <dbReference type="EMBL" id="MFD1398212.1"/>
    </source>
</evidence>
<dbReference type="PANTHER" id="PTHR43434:SF20">
    <property type="entry name" value="5'-NUCLEOTIDASE"/>
    <property type="match status" value="1"/>
</dbReference>
<organism evidence="1 2">
    <name type="scientific">Lacticaseibacillus suilingensis</name>
    <dbReference type="NCBI Taxonomy" id="2799577"/>
    <lineage>
        <taxon>Bacteria</taxon>
        <taxon>Bacillati</taxon>
        <taxon>Bacillota</taxon>
        <taxon>Bacilli</taxon>
        <taxon>Lactobacillales</taxon>
        <taxon>Lactobacillaceae</taxon>
        <taxon>Lacticaseibacillus</taxon>
    </lineage>
</organism>
<proteinExistence type="predicted"/>
<dbReference type="InterPro" id="IPR036412">
    <property type="entry name" value="HAD-like_sf"/>
</dbReference>
<dbReference type="SFLD" id="SFLDS00003">
    <property type="entry name" value="Haloacid_Dehalogenase"/>
    <property type="match status" value="1"/>
</dbReference>
<sequence>MKSLFFDFDGTIANSEKGIIDSIHYMIDAMHLPQLDDATYRNFIGPSLTTSMNKYYPALSAAEVTRTIGYYQEHYQVEGIFELSLYPGVTKALDQLRLAGYQLNVASAKPEPMIKRIAEHFDLNQYFSGLYGATLDERIRSSKTAVLEYAIASANADPARSVMIGDRDTDMIGGENNHVKTLGVTYGFGDAQELNGAHAMALVASPSELPAGVAQLLA</sequence>
<protein>
    <submittedName>
        <fullName evidence="1">HAD hydrolase-like protein</fullName>
    </submittedName>
</protein>
<evidence type="ECO:0000313" key="2">
    <source>
        <dbReference type="Proteomes" id="UP001597199"/>
    </source>
</evidence>
<dbReference type="Gene3D" id="3.40.50.1000">
    <property type="entry name" value="HAD superfamily/HAD-like"/>
    <property type="match status" value="1"/>
</dbReference>
<dbReference type="InterPro" id="IPR041492">
    <property type="entry name" value="HAD_2"/>
</dbReference>
<name>A0ABW4BGJ6_9LACO</name>
<reference evidence="2" key="1">
    <citation type="journal article" date="2019" name="Int. J. Syst. Evol. Microbiol.">
        <title>The Global Catalogue of Microorganisms (GCM) 10K type strain sequencing project: providing services to taxonomists for standard genome sequencing and annotation.</title>
        <authorList>
            <consortium name="The Broad Institute Genomics Platform"/>
            <consortium name="The Broad Institute Genome Sequencing Center for Infectious Disease"/>
            <person name="Wu L."/>
            <person name="Ma J."/>
        </authorList>
    </citation>
    <scope>NUCLEOTIDE SEQUENCE [LARGE SCALE GENOMIC DNA]</scope>
    <source>
        <strain evidence="2">CCM 9110</strain>
    </source>
</reference>
<dbReference type="SFLD" id="SFLDG01129">
    <property type="entry name" value="C1.5:_HAD__Beta-PGM__Phosphata"/>
    <property type="match status" value="1"/>
</dbReference>
<dbReference type="EMBL" id="JBHTOA010000016">
    <property type="protein sequence ID" value="MFD1398212.1"/>
    <property type="molecule type" value="Genomic_DNA"/>
</dbReference>
<dbReference type="InterPro" id="IPR023214">
    <property type="entry name" value="HAD_sf"/>
</dbReference>
<dbReference type="InterPro" id="IPR023198">
    <property type="entry name" value="PGP-like_dom2"/>
</dbReference>
<dbReference type="Pfam" id="PF13419">
    <property type="entry name" value="HAD_2"/>
    <property type="match status" value="1"/>
</dbReference>
<gene>
    <name evidence="1" type="ORF">ACFQ41_02690</name>
</gene>
<dbReference type="Proteomes" id="UP001597199">
    <property type="component" value="Unassembled WGS sequence"/>
</dbReference>
<dbReference type="PANTHER" id="PTHR43434">
    <property type="entry name" value="PHOSPHOGLYCOLATE PHOSPHATASE"/>
    <property type="match status" value="1"/>
</dbReference>
<keyword evidence="2" id="KW-1185">Reference proteome</keyword>
<dbReference type="InterPro" id="IPR050155">
    <property type="entry name" value="HAD-like_hydrolase_sf"/>
</dbReference>
<dbReference type="Gene3D" id="1.10.150.240">
    <property type="entry name" value="Putative phosphatase, domain 2"/>
    <property type="match status" value="1"/>
</dbReference>